<reference evidence="5" key="1">
    <citation type="submission" date="2020-01" db="EMBL/GenBank/DDBJ databases">
        <title>Sphingomonas sp. strain CSW-10.</title>
        <authorList>
            <person name="Chen W.-M."/>
        </authorList>
    </citation>
    <scope>NUCLEOTIDE SEQUENCE [LARGE SCALE GENOMIC DNA]</scope>
    <source>
        <strain evidence="5">FSY-8</strain>
    </source>
</reference>
<accession>A0ABW9XHE4</accession>
<dbReference type="InterPro" id="IPR058581">
    <property type="entry name" value="TM_HPP"/>
</dbReference>
<keyword evidence="2" id="KW-0812">Transmembrane</keyword>
<dbReference type="Pfam" id="PF04982">
    <property type="entry name" value="TM_HPP"/>
    <property type="match status" value="1"/>
</dbReference>
<feature type="transmembrane region" description="Helical" evidence="2">
    <location>
        <begin position="65"/>
        <end position="85"/>
    </location>
</feature>
<keyword evidence="2" id="KW-1133">Transmembrane helix</keyword>
<feature type="region of interest" description="Disordered" evidence="1">
    <location>
        <begin position="1"/>
        <end position="29"/>
    </location>
</feature>
<protein>
    <recommendedName>
        <fullName evidence="3">HPP transmembrane region domain-containing protein</fullName>
    </recommendedName>
</protein>
<evidence type="ECO:0000313" key="4">
    <source>
        <dbReference type="EMBL" id="NBC37894.1"/>
    </source>
</evidence>
<feature type="transmembrane region" description="Helical" evidence="2">
    <location>
        <begin position="116"/>
        <end position="137"/>
    </location>
</feature>
<dbReference type="PANTHER" id="PTHR33741:SF5">
    <property type="entry name" value="TRANSMEMBRANE PROTEIN DDB_G0269096-RELATED"/>
    <property type="match status" value="1"/>
</dbReference>
<feature type="domain" description="HPP transmembrane region" evidence="3">
    <location>
        <begin position="32"/>
        <end position="189"/>
    </location>
</feature>
<gene>
    <name evidence="4" type="ORF">GTZ99_15165</name>
</gene>
<keyword evidence="2" id="KW-0472">Membrane</keyword>
<evidence type="ECO:0000313" key="5">
    <source>
        <dbReference type="Proteomes" id="UP000753724"/>
    </source>
</evidence>
<dbReference type="InterPro" id="IPR007065">
    <property type="entry name" value="HPP"/>
</dbReference>
<feature type="transmembrane region" description="Helical" evidence="2">
    <location>
        <begin position="34"/>
        <end position="53"/>
    </location>
</feature>
<evidence type="ECO:0000256" key="2">
    <source>
        <dbReference type="SAM" id="Phobius"/>
    </source>
</evidence>
<organism evidence="4 5">
    <name type="scientific">Novosphingobium ovatum</name>
    <dbReference type="NCBI Taxonomy" id="1908523"/>
    <lineage>
        <taxon>Bacteria</taxon>
        <taxon>Pseudomonadati</taxon>
        <taxon>Pseudomonadota</taxon>
        <taxon>Alphaproteobacteria</taxon>
        <taxon>Sphingomonadales</taxon>
        <taxon>Sphingomonadaceae</taxon>
        <taxon>Novosphingobium</taxon>
    </lineage>
</organism>
<evidence type="ECO:0000259" key="3">
    <source>
        <dbReference type="Pfam" id="PF04982"/>
    </source>
</evidence>
<dbReference type="Proteomes" id="UP000753724">
    <property type="component" value="Unassembled WGS sequence"/>
</dbReference>
<feature type="transmembrane region" description="Helical" evidence="2">
    <location>
        <begin position="91"/>
        <end position="109"/>
    </location>
</feature>
<proteinExistence type="predicted"/>
<dbReference type="EMBL" id="JAAAPO010000007">
    <property type="protein sequence ID" value="NBC37894.1"/>
    <property type="molecule type" value="Genomic_DNA"/>
</dbReference>
<dbReference type="RefSeq" id="WP_161720406.1">
    <property type="nucleotide sequence ID" value="NZ_JAAAPO010000007.1"/>
</dbReference>
<comment type="caution">
    <text evidence="4">The sequence shown here is derived from an EMBL/GenBank/DDBJ whole genome shotgun (WGS) entry which is preliminary data.</text>
</comment>
<keyword evidence="5" id="KW-1185">Reference proteome</keyword>
<dbReference type="PANTHER" id="PTHR33741">
    <property type="entry name" value="TRANSMEMBRANE PROTEIN DDB_G0269096-RELATED"/>
    <property type="match status" value="1"/>
</dbReference>
<sequence>MDSTATSDTAPVTPERDWEPELPPRPTPLVEKPAWRRVATGAIGAFLGILLTGLVSRMVMADSALLPWLVAPMGASAVLLFIVPASPLAQPWPVIGGNLVASAVGLVVHRAGMPPVMAAAVAVGLSCVLMLALRCLHPPAGGSTLVLALASPPVAMAGWRFLLMPVGVNVVLLVLLAVVWNRLTGHSYPHRARPAVVAVPPSAPFALADIQAVLDEWPDEIDVSPNDLAALMQAVLRRAQG</sequence>
<name>A0ABW9XHE4_9SPHN</name>
<feature type="transmembrane region" description="Helical" evidence="2">
    <location>
        <begin position="157"/>
        <end position="180"/>
    </location>
</feature>
<feature type="compositionally biased region" description="Polar residues" evidence="1">
    <location>
        <begin position="1"/>
        <end position="10"/>
    </location>
</feature>
<evidence type="ECO:0000256" key="1">
    <source>
        <dbReference type="SAM" id="MobiDB-lite"/>
    </source>
</evidence>